<evidence type="ECO:0000256" key="10">
    <source>
        <dbReference type="ARBA" id="ARBA00023273"/>
    </source>
</evidence>
<dbReference type="Gene3D" id="2.30.30.40">
    <property type="entry name" value="SH3 Domains"/>
    <property type="match status" value="1"/>
</dbReference>
<dbReference type="Pfam" id="PF18373">
    <property type="entry name" value="Spectrin_2"/>
    <property type="match status" value="1"/>
</dbReference>
<dbReference type="GO" id="GO:0005886">
    <property type="term" value="C:plasma membrane"/>
    <property type="evidence" value="ECO:0007669"/>
    <property type="project" value="UniProtKB-SubCell"/>
</dbReference>
<keyword evidence="10" id="KW-0966">Cell projection</keyword>
<dbReference type="SUPFAM" id="SSF75399">
    <property type="entry name" value="Plakin repeat"/>
    <property type="match status" value="2"/>
</dbReference>
<feature type="domain" description="Calponin-homology (CH)" evidence="15">
    <location>
        <begin position="98"/>
        <end position="243"/>
    </location>
</feature>
<dbReference type="Pfam" id="PF21097">
    <property type="entry name" value="SR_plectin_7"/>
    <property type="match status" value="2"/>
</dbReference>
<dbReference type="GO" id="GO:0005874">
    <property type="term" value="C:microtubule"/>
    <property type="evidence" value="ECO:0007669"/>
    <property type="project" value="UniProtKB-KW"/>
</dbReference>
<dbReference type="PROSITE" id="PS50002">
    <property type="entry name" value="SH3"/>
    <property type="match status" value="1"/>
</dbReference>
<dbReference type="Gene3D" id="3.90.1290.10">
    <property type="entry name" value="Plakin repeat"/>
    <property type="match status" value="2"/>
</dbReference>
<dbReference type="OrthoDB" id="18740at2759"/>
<comment type="caution">
    <text evidence="16">The sequence shown here is derived from an EMBL/GenBank/DDBJ whole genome shotgun (WGS) entry which is preliminary data.</text>
</comment>
<dbReference type="GO" id="GO:0043588">
    <property type="term" value="P:skin development"/>
    <property type="evidence" value="ECO:0007669"/>
    <property type="project" value="TreeGrafter"/>
</dbReference>
<dbReference type="SUPFAM" id="SSF47576">
    <property type="entry name" value="Calponin-homology domain, CH-domain"/>
    <property type="match status" value="1"/>
</dbReference>
<dbReference type="PANTHER" id="PTHR23169">
    <property type="entry name" value="ENVOPLAKIN"/>
    <property type="match status" value="1"/>
</dbReference>
<feature type="coiled-coil region" evidence="12">
    <location>
        <begin position="1583"/>
        <end position="1666"/>
    </location>
</feature>
<dbReference type="Gene3D" id="1.20.58.60">
    <property type="match status" value="6"/>
</dbReference>
<evidence type="ECO:0000259" key="14">
    <source>
        <dbReference type="PROSITE" id="PS50002"/>
    </source>
</evidence>
<dbReference type="SMART" id="SM00150">
    <property type="entry name" value="SPEC"/>
    <property type="match status" value="4"/>
</dbReference>
<dbReference type="Gene3D" id="1.10.418.10">
    <property type="entry name" value="Calponin-like domain"/>
    <property type="match status" value="2"/>
</dbReference>
<dbReference type="SMART" id="SM00250">
    <property type="entry name" value="PLEC"/>
    <property type="match status" value="10"/>
</dbReference>
<dbReference type="Proteomes" id="UP000518266">
    <property type="component" value="Unassembled WGS sequence"/>
</dbReference>
<evidence type="ECO:0008006" key="18">
    <source>
        <dbReference type="Google" id="ProtNLM"/>
    </source>
</evidence>
<dbReference type="EMBL" id="JAAKFY010000019">
    <property type="protein sequence ID" value="KAF3842190.1"/>
    <property type="molecule type" value="Genomic_DNA"/>
</dbReference>
<evidence type="ECO:0000256" key="13">
    <source>
        <dbReference type="SAM" id="MobiDB-lite"/>
    </source>
</evidence>
<feature type="compositionally biased region" description="Polar residues" evidence="13">
    <location>
        <begin position="2331"/>
        <end position="2352"/>
    </location>
</feature>
<dbReference type="InterPro" id="IPR035915">
    <property type="entry name" value="Plakin_repeat_sf"/>
</dbReference>
<protein>
    <recommendedName>
        <fullName evidence="18">Dystonin</fullName>
    </recommendedName>
</protein>
<sequence>MSSSADISDEDDYSVKSGSASPAPGDTLPWNLPRHERSKRKIQGGSVLDPAERAVLRIADPLDSMQELEQRMKYLFQAEREHRAHLVTLMCCMDERDRVQKKTFTKWINQHLLKVRKHINDLYEDLRDGHNLISLLEVLSGDTLPRERDFLKTLRLVSGTEACAVEQHGDTKNLIIMALLPSLCPQPRERGRMRFHRLQNVQIALDYLKRRQVKLVNIRNDDITDGNPKLTLGLIWTIILHFQISEIHVTGESQDMTAKERLLFWTRQMTEGYVGVRCDNFTTSWRDGRLFNAIIHKYRPDLIDMSYVSTQPNRSNLENAFCVAEQLGVARLLDPEDVDVQSPDEKSVITYVSTLYDAFPKVPDGVDGISPIDVDIKWVEYQNMIKYLSQWIKHNVAIMTDRSFPNNPVELKALYTQYLHFKENEIPVKENEKTKIKNLYKMLEMWIEFGRIQLPQGHHPNDVEKEWGKLIVAMLEREKSLRPEVERLEMLQQIANRVQRDCVNGEDKLALARIALQSDAKRLESGIQFLNEAEIAGCLLECENILRQQVVDIQILLDGKFPFADQLVQRVSQLRDDLLSLRSECSSVYSKGHTLTTEQTKRMISGITQSLNSGFSQNINSSLTPDLTPALTPGGLGTPGSTFTSSLTPGLTPSFSPAMTPGLQPASVQGFMGSGGGGGGMDPGSLRQLKHMQIRKPLQKSSLADPNMTEEEVNMKFVQDLLSWVEEMQLQLDRSEWGSDLPSVELHLDNHKSVHRAIEEFQMSLKDAKLSEIQMQIPLKISYSDKLNKLEKQYERLLNNSRERQSHLESLQDFVSKATQELIWLNEKEEEEVAFDWSDRNGSISKKRDYHTDLMRELDEKEEVIKSVQDKAERLMLKNHPARLTIEAYRAAMQTQWSWILQLCSCVEQHLKENAVYFEFFSDAKESMDYLKSLQEAIQRKYSCDRTSSLHRLEDLIQESMDEKEQLLQYRSTVAGLVGRAKNIVQLRPRNPESPVRSSIPVKAICDYRQIEITIYKDDECVLASNSHRAKWKVINPAGNEAMVPSVCFTVPPPNKEAVDMATKTEQLYQNVLALWSHSHINMKSVVSWYYLMADVRAIRNWNVASVCSNYNIFLLRLIILNFDIKTMLQGEHQQVLSNLQSHFDEFLEDSEESEVFTVADCSQLERDEHEESVYNHYISEIRNFRMHLEAHEEHLIRQLRTPLERDDLEQSLQRITEHEVQMWLSIIISFIQELKGLVILILIIFHATLQQKTAEMNRMKEDFDVMKEKCELFLRQAAGFPSVPTLSSELTVLIQSMSQVYSMSSIYMDKLKTVSLVVRHSQSAEALVKSYESKLYEEDAMNSDVKSIETVISTLKQWRSEIDEKQEMFHDMEDELQKARVISDRMFKAHNERDFDFDWHKEKADQLSERWQNIHSQIDSRLRDLDGIGKSLKHYRESHSSLDEWVREMEAEQLNAQENKPEDSKALAELLNKQKVLVAEIEQKQGRIDECQKYSEQYSSSIKDYELQLMTFRAMVTPNINLLSRNGRCRAVLMPFNRRTRYTALVTLMTQYVKFASETLKRTEDEEKAESLEKSISLGTEVRLLKGNLQRAQKEAEQKQNESSVLKLKSQQMEEQLEKCTEMLEELKNKLLQMQIKMDQLQQERSKLEHELLKAKLQTSHLEEDQFKLNSKVSALQGLCNEKSNESAKGTDSTLTLKENEALRDQIESYTKEVKHLQEKLLMLEVRIRTENQGMNKQEFFETSQLKGYTSIQNMIKFKLLDEEVLRKFEVGLITMEELQASLAQYAGKPTTIAGIYVESSKKKISFLEAAEKGFLAKTYALEFLEAQAATGSLTDLSTGQTYPVAEAVERGIIEAGLKDKLIEAQKAIGGYIHAGKKLSVFQAMEERILDRYKGKKILEVQVATGGLINPEIGVRVPASIAVDRGLLNKEILQSLYDPVSNPKGFHNPDSGQKAYYSEILKTCLYDIDGGVFLSPFGEKHLTNTSPTSSHRVSVVSSSSGIEMSAYEAFKGRHIDKRTYLFLSQQESEWQEKSVLDSNGSPLHIITDVKSGRQFCLEYALSQRLLERSELGSYHSGLLSIYEIADIIFSRMVVVEDVKSPVAGLWDVTQRKRLSVLQGFQQGFTDRATASRLLEAQACTGGICDPSSGEKVTLSEALKRGLLDEALNQQLQQFEQAFNGIIHPKTSKTLSITQAVQENVIPKDAGFRCIEFQLLTGGLINPETHDRVSLEEVIQSGLVDKVTASVLKEERFQTKSLTCPKTKRRITFREALERSVFDCHTGLRLLEATKIHGYGAKATFHYRSVDEEKREHGDKVSKLLHWMSNVKQTTNNDGNALKDSNANTDASNKPQVSVEEMVTKKEQIAEALRATQMMLNKHSDKMSEDEREKAQEQLKALNQAYSELSQHCSDQTTTAEEKTHHLTFNCMTNNFLFSYSVCSLHPPLYYITLVDKNIVQL</sequence>
<evidence type="ECO:0000256" key="5">
    <source>
        <dbReference type="ARBA" id="ARBA00022553"/>
    </source>
</evidence>
<dbReference type="InterPro" id="IPR036872">
    <property type="entry name" value="CH_dom_sf"/>
</dbReference>
<feature type="compositionally biased region" description="Gly residues" evidence="13">
    <location>
        <begin position="672"/>
        <end position="682"/>
    </location>
</feature>
<dbReference type="FunFam" id="1.10.418.10:FF:000002">
    <property type="entry name" value="Microtubule-actin cross-linking factor 1"/>
    <property type="match status" value="1"/>
</dbReference>
<evidence type="ECO:0000313" key="17">
    <source>
        <dbReference type="Proteomes" id="UP000518266"/>
    </source>
</evidence>
<keyword evidence="8" id="KW-0009">Actin-binding</keyword>
<name>A0A7J5XYM8_DISMA</name>
<keyword evidence="5" id="KW-0597">Phosphoprotein</keyword>
<dbReference type="InterPro" id="IPR049538">
    <property type="entry name" value="PCN-like_spectrin-like_rpt"/>
</dbReference>
<evidence type="ECO:0000256" key="3">
    <source>
        <dbReference type="ARBA" id="ARBA00022443"/>
    </source>
</evidence>
<dbReference type="GO" id="GO:0005198">
    <property type="term" value="F:structural molecule activity"/>
    <property type="evidence" value="ECO:0007669"/>
    <property type="project" value="TreeGrafter"/>
</dbReference>
<feature type="region of interest" description="Disordered" evidence="13">
    <location>
        <begin position="632"/>
        <end position="686"/>
    </location>
</feature>
<dbReference type="PANTHER" id="PTHR23169:SF24">
    <property type="entry name" value="DYSTONIN"/>
    <property type="match status" value="1"/>
</dbReference>
<dbReference type="GO" id="GO:0005882">
    <property type="term" value="C:intermediate filament"/>
    <property type="evidence" value="ECO:0007669"/>
    <property type="project" value="TreeGrafter"/>
</dbReference>
<reference evidence="16 17" key="1">
    <citation type="submission" date="2020-03" db="EMBL/GenBank/DDBJ databases">
        <title>Dissostichus mawsoni Genome sequencing and assembly.</title>
        <authorList>
            <person name="Park H."/>
        </authorList>
    </citation>
    <scope>NUCLEOTIDE SEQUENCE [LARGE SCALE GENOMIC DNA]</scope>
    <source>
        <strain evidence="16">DM0001</strain>
        <tissue evidence="16">Muscle</tissue>
    </source>
</reference>
<evidence type="ECO:0000256" key="9">
    <source>
        <dbReference type="ARBA" id="ARBA00023212"/>
    </source>
</evidence>
<dbReference type="PROSITE" id="PS00020">
    <property type="entry name" value="ACTININ_2"/>
    <property type="match status" value="1"/>
</dbReference>
<feature type="coiled-coil region" evidence="12">
    <location>
        <begin position="1356"/>
        <end position="1383"/>
    </location>
</feature>
<evidence type="ECO:0000256" key="7">
    <source>
        <dbReference type="ARBA" id="ARBA00022737"/>
    </source>
</evidence>
<feature type="region of interest" description="Disordered" evidence="13">
    <location>
        <begin position="1"/>
        <end position="45"/>
    </location>
</feature>
<dbReference type="GO" id="GO:0045104">
    <property type="term" value="P:intermediate filament cytoskeleton organization"/>
    <property type="evidence" value="ECO:0007669"/>
    <property type="project" value="InterPro"/>
</dbReference>
<dbReference type="InterPro" id="IPR001101">
    <property type="entry name" value="Plectin_repeat"/>
</dbReference>
<dbReference type="GO" id="GO:0030057">
    <property type="term" value="C:desmosome"/>
    <property type="evidence" value="ECO:0007669"/>
    <property type="project" value="UniProtKB-SubCell"/>
</dbReference>
<comment type="subcellular location">
    <subcellularLocation>
        <location evidence="2">Cell projection</location>
    </subcellularLocation>
    <subcellularLocation>
        <location evidence="1">Cytoplasm</location>
        <location evidence="1">Cytoskeleton</location>
    </subcellularLocation>
</comment>
<proteinExistence type="predicted"/>
<dbReference type="FunFam" id="2.30.30.40:FF:000011">
    <property type="entry name" value="Microtubule-actin cross-linking factor 1"/>
    <property type="match status" value="1"/>
</dbReference>
<dbReference type="GO" id="GO:0042060">
    <property type="term" value="P:wound healing"/>
    <property type="evidence" value="ECO:0007669"/>
    <property type="project" value="TreeGrafter"/>
</dbReference>
<dbReference type="InterPro" id="IPR018159">
    <property type="entry name" value="Spectrin/alpha-actinin"/>
</dbReference>
<dbReference type="GO" id="GO:0005737">
    <property type="term" value="C:cytoplasm"/>
    <property type="evidence" value="ECO:0007669"/>
    <property type="project" value="TreeGrafter"/>
</dbReference>
<dbReference type="GO" id="GO:0042995">
    <property type="term" value="C:cell projection"/>
    <property type="evidence" value="ECO:0007669"/>
    <property type="project" value="UniProtKB-SubCell"/>
</dbReference>
<keyword evidence="12" id="KW-0175">Coiled coil</keyword>
<evidence type="ECO:0000259" key="15">
    <source>
        <dbReference type="PROSITE" id="PS50021"/>
    </source>
</evidence>
<dbReference type="InterPro" id="IPR041615">
    <property type="entry name" value="Desmoplakin_SH3"/>
</dbReference>
<dbReference type="Pfam" id="PF21019">
    <property type="entry name" value="Spectrin_3"/>
    <property type="match status" value="1"/>
</dbReference>
<feature type="coiled-coil region" evidence="12">
    <location>
        <begin position="1701"/>
        <end position="1728"/>
    </location>
</feature>
<dbReference type="InterPro" id="IPR001452">
    <property type="entry name" value="SH3_domain"/>
</dbReference>
<dbReference type="Pfam" id="PF00307">
    <property type="entry name" value="CH"/>
    <property type="match status" value="2"/>
</dbReference>
<evidence type="ECO:0000256" key="12">
    <source>
        <dbReference type="SAM" id="Coils"/>
    </source>
</evidence>
<dbReference type="Pfam" id="PF17902">
    <property type="entry name" value="SH3_10"/>
    <property type="match status" value="1"/>
</dbReference>
<dbReference type="FunFam" id="1.20.58.60:FF:000009">
    <property type="entry name" value="dystonin isoform X1"/>
    <property type="match status" value="1"/>
</dbReference>
<evidence type="ECO:0000256" key="8">
    <source>
        <dbReference type="ARBA" id="ARBA00023203"/>
    </source>
</evidence>
<dbReference type="PROSITE" id="PS00019">
    <property type="entry name" value="ACTININ_1"/>
    <property type="match status" value="1"/>
</dbReference>
<feature type="coiled-coil region" evidence="12">
    <location>
        <begin position="2376"/>
        <end position="2408"/>
    </location>
</feature>
<organism evidence="16 17">
    <name type="scientific">Dissostichus mawsoni</name>
    <name type="common">Antarctic cod</name>
    <dbReference type="NCBI Taxonomy" id="36200"/>
    <lineage>
        <taxon>Eukaryota</taxon>
        <taxon>Metazoa</taxon>
        <taxon>Chordata</taxon>
        <taxon>Craniata</taxon>
        <taxon>Vertebrata</taxon>
        <taxon>Euteleostomi</taxon>
        <taxon>Actinopterygii</taxon>
        <taxon>Neopterygii</taxon>
        <taxon>Teleostei</taxon>
        <taxon>Neoteleostei</taxon>
        <taxon>Acanthomorphata</taxon>
        <taxon>Eupercaria</taxon>
        <taxon>Perciformes</taxon>
        <taxon>Notothenioidei</taxon>
        <taxon>Nototheniidae</taxon>
        <taxon>Dissostichus</taxon>
    </lineage>
</organism>
<dbReference type="GO" id="GO:0003779">
    <property type="term" value="F:actin binding"/>
    <property type="evidence" value="ECO:0007669"/>
    <property type="project" value="UniProtKB-KW"/>
</dbReference>
<dbReference type="InterPro" id="IPR001715">
    <property type="entry name" value="CH_dom"/>
</dbReference>
<dbReference type="GO" id="GO:0014704">
    <property type="term" value="C:intercalated disc"/>
    <property type="evidence" value="ECO:0007669"/>
    <property type="project" value="TreeGrafter"/>
</dbReference>
<feature type="coiled-coil region" evidence="12">
    <location>
        <begin position="851"/>
        <end position="878"/>
    </location>
</feature>
<dbReference type="SMART" id="SM00033">
    <property type="entry name" value="CH"/>
    <property type="match status" value="2"/>
</dbReference>
<dbReference type="Pfam" id="PF21020">
    <property type="entry name" value="Spectrin_4"/>
    <property type="match status" value="1"/>
</dbReference>
<dbReference type="SUPFAM" id="SSF46966">
    <property type="entry name" value="Spectrin repeat"/>
    <property type="match status" value="5"/>
</dbReference>
<feature type="coiled-coil region" evidence="12">
    <location>
        <begin position="780"/>
        <end position="807"/>
    </location>
</feature>
<dbReference type="PROSITE" id="PS50021">
    <property type="entry name" value="CH"/>
    <property type="match status" value="2"/>
</dbReference>
<dbReference type="InterPro" id="IPR043197">
    <property type="entry name" value="Plakin"/>
</dbReference>
<evidence type="ECO:0000256" key="1">
    <source>
        <dbReference type="ARBA" id="ARBA00004245"/>
    </source>
</evidence>
<accession>A0A7J5XYM8</accession>
<dbReference type="InterPro" id="IPR002017">
    <property type="entry name" value="Spectrin_repeat"/>
</dbReference>
<feature type="region of interest" description="Disordered" evidence="13">
    <location>
        <begin position="2331"/>
        <end position="2353"/>
    </location>
</feature>
<dbReference type="FunFam" id="1.20.58.60:FF:000010">
    <property type="entry name" value="plectin isoform X2"/>
    <property type="match status" value="1"/>
</dbReference>
<keyword evidence="7" id="KW-0677">Repeat</keyword>
<dbReference type="Gene3D" id="3.30.160.780">
    <property type="match status" value="1"/>
</dbReference>
<evidence type="ECO:0000256" key="2">
    <source>
        <dbReference type="ARBA" id="ARBA00004316"/>
    </source>
</evidence>
<keyword evidence="3 11" id="KW-0728">SH3 domain</keyword>
<evidence type="ECO:0000313" key="16">
    <source>
        <dbReference type="EMBL" id="KAF3842190.1"/>
    </source>
</evidence>
<dbReference type="GO" id="GO:0098609">
    <property type="term" value="P:cell-cell adhesion"/>
    <property type="evidence" value="ECO:0007669"/>
    <property type="project" value="TreeGrafter"/>
</dbReference>
<evidence type="ECO:0000256" key="6">
    <source>
        <dbReference type="ARBA" id="ARBA00022701"/>
    </source>
</evidence>
<dbReference type="Pfam" id="PF00435">
    <property type="entry name" value="Spectrin"/>
    <property type="match status" value="1"/>
</dbReference>
<feature type="domain" description="SH3" evidence="14">
    <location>
        <begin position="997"/>
        <end position="1054"/>
    </location>
</feature>
<dbReference type="CDD" id="cd00176">
    <property type="entry name" value="SPEC"/>
    <property type="match status" value="2"/>
</dbReference>
<dbReference type="InterPro" id="IPR041573">
    <property type="entry name" value="Desmoplakin_Spectrin-like"/>
</dbReference>
<evidence type="ECO:0000256" key="11">
    <source>
        <dbReference type="PROSITE-ProRule" id="PRU00192"/>
    </source>
</evidence>
<gene>
    <name evidence="16" type="ORF">F7725_024141</name>
</gene>
<dbReference type="InterPro" id="IPR001589">
    <property type="entry name" value="Actinin_actin-bd_CS"/>
</dbReference>
<feature type="compositionally biased region" description="Low complexity" evidence="13">
    <location>
        <begin position="632"/>
        <end position="657"/>
    </location>
</feature>
<evidence type="ECO:0000256" key="4">
    <source>
        <dbReference type="ARBA" id="ARBA00022490"/>
    </source>
</evidence>
<keyword evidence="6" id="KW-0493">Microtubule</keyword>
<dbReference type="Pfam" id="PF00681">
    <property type="entry name" value="Plectin"/>
    <property type="match status" value="4"/>
</dbReference>
<keyword evidence="17" id="KW-1185">Reference proteome</keyword>
<keyword evidence="9" id="KW-0206">Cytoskeleton</keyword>
<feature type="domain" description="Calponin-homology (CH)" evidence="15">
    <location>
        <begin position="256"/>
        <end position="360"/>
    </location>
</feature>
<keyword evidence="4" id="KW-0963">Cytoplasm</keyword>